<sequence>MITHLSRLAHVVLLSLGLSSATYADDLSAPSGDVILTISGEITADNGNGAAAFDLEMLQALEATEIITDTNWTEGVHRFTGVRLDTLLEHVGASGMTISAVAINDYSVDIPTSDAQEDGPIVAYAMDGQPMSRRDKGPLWVIYPYASSNKFRTEVVYSRSIWQLDRMEIRQ</sequence>
<evidence type="ECO:0000259" key="2">
    <source>
        <dbReference type="Pfam" id="PF00174"/>
    </source>
</evidence>
<dbReference type="SUPFAM" id="SSF56524">
    <property type="entry name" value="Oxidoreductase molybdopterin-binding domain"/>
    <property type="match status" value="1"/>
</dbReference>
<dbReference type="eggNOG" id="COG3915">
    <property type="taxonomic scope" value="Bacteria"/>
</dbReference>
<dbReference type="STRING" id="1461693.ATO10_01070"/>
<dbReference type="EMBL" id="AQQY01000001">
    <property type="protein sequence ID" value="KCV83309.1"/>
    <property type="molecule type" value="Genomic_DNA"/>
</dbReference>
<feature type="chain" id="PRO_5001566838" description="Oxidoreductase molybdopterin-binding domain-containing protein" evidence="1">
    <location>
        <begin position="25"/>
        <end position="171"/>
    </location>
</feature>
<feature type="domain" description="Oxidoreductase molybdopterin-binding" evidence="2">
    <location>
        <begin position="67"/>
        <end position="145"/>
    </location>
</feature>
<evidence type="ECO:0000256" key="1">
    <source>
        <dbReference type="SAM" id="SignalP"/>
    </source>
</evidence>
<keyword evidence="1" id="KW-0732">Signal</keyword>
<dbReference type="Pfam" id="PF00174">
    <property type="entry name" value="Oxidored_molyb"/>
    <property type="match status" value="1"/>
</dbReference>
<dbReference type="AlphaFoldDB" id="A0A058ZNZ4"/>
<proteinExistence type="predicted"/>
<evidence type="ECO:0000313" key="4">
    <source>
        <dbReference type="Proteomes" id="UP000024836"/>
    </source>
</evidence>
<protein>
    <recommendedName>
        <fullName evidence="2">Oxidoreductase molybdopterin-binding domain-containing protein</fullName>
    </recommendedName>
</protein>
<dbReference type="InterPro" id="IPR036374">
    <property type="entry name" value="OxRdtase_Mopterin-bd_sf"/>
</dbReference>
<accession>A0A058ZNZ4</accession>
<dbReference type="Gene3D" id="3.90.420.10">
    <property type="entry name" value="Oxidoreductase, molybdopterin-binding domain"/>
    <property type="match status" value="1"/>
</dbReference>
<organism evidence="3 4">
    <name type="scientific">Actibacterium atlanticum</name>
    <dbReference type="NCBI Taxonomy" id="1461693"/>
    <lineage>
        <taxon>Bacteria</taxon>
        <taxon>Pseudomonadati</taxon>
        <taxon>Pseudomonadota</taxon>
        <taxon>Alphaproteobacteria</taxon>
        <taxon>Rhodobacterales</taxon>
        <taxon>Roseobacteraceae</taxon>
        <taxon>Actibacterium</taxon>
    </lineage>
</organism>
<evidence type="ECO:0000313" key="3">
    <source>
        <dbReference type="EMBL" id="KCV83309.1"/>
    </source>
</evidence>
<dbReference type="RefSeq" id="WP_035246921.1">
    <property type="nucleotide sequence ID" value="NZ_AQQY01000001.1"/>
</dbReference>
<gene>
    <name evidence="3" type="ORF">ATO10_01070</name>
</gene>
<dbReference type="PATRIC" id="fig|1461693.3.peg.223"/>
<name>A0A058ZNZ4_9RHOB</name>
<feature type="signal peptide" evidence="1">
    <location>
        <begin position="1"/>
        <end position="24"/>
    </location>
</feature>
<reference evidence="3 4" key="1">
    <citation type="submission" date="2013-04" db="EMBL/GenBank/DDBJ databases">
        <title>Shimia sp. 22II-S11-Z10 Genome Sequencing.</title>
        <authorList>
            <person name="Lai Q."/>
            <person name="Li G."/>
            <person name="Shao Z."/>
        </authorList>
    </citation>
    <scope>NUCLEOTIDE SEQUENCE [LARGE SCALE GENOMIC DNA]</scope>
    <source>
        <strain evidence="4">22II-S11-Z10</strain>
    </source>
</reference>
<keyword evidence="4" id="KW-1185">Reference proteome</keyword>
<dbReference type="InterPro" id="IPR000572">
    <property type="entry name" value="OxRdtase_Mopterin-bd_dom"/>
</dbReference>
<comment type="caution">
    <text evidence="3">The sequence shown here is derived from an EMBL/GenBank/DDBJ whole genome shotgun (WGS) entry which is preliminary data.</text>
</comment>
<dbReference type="Proteomes" id="UP000024836">
    <property type="component" value="Unassembled WGS sequence"/>
</dbReference>
<dbReference type="OrthoDB" id="9798763at2"/>